<evidence type="ECO:0000259" key="1">
    <source>
        <dbReference type="PROSITE" id="PS50853"/>
    </source>
</evidence>
<dbReference type="InterPro" id="IPR011050">
    <property type="entry name" value="Pectin_lyase_fold/virulence"/>
</dbReference>
<dbReference type="InterPro" id="IPR039448">
    <property type="entry name" value="Beta_helix"/>
</dbReference>
<accession>A0A2D0N1S8</accession>
<reference evidence="2 3" key="1">
    <citation type="submission" date="2017-10" db="EMBL/GenBank/DDBJ databases">
        <title>The draft genome sequence of Lewinella nigricans NBRC 102662.</title>
        <authorList>
            <person name="Wang K."/>
        </authorList>
    </citation>
    <scope>NUCLEOTIDE SEQUENCE [LARGE SCALE GENOMIC DNA]</scope>
    <source>
        <strain evidence="2 3">NBRC 102662</strain>
    </source>
</reference>
<dbReference type="Gene3D" id="2.160.20.10">
    <property type="entry name" value="Single-stranded right-handed beta-helix, Pectin lyase-like"/>
    <property type="match status" value="1"/>
</dbReference>
<dbReference type="Gene3D" id="2.60.40.10">
    <property type="entry name" value="Immunoglobulins"/>
    <property type="match status" value="1"/>
</dbReference>
<proteinExistence type="predicted"/>
<evidence type="ECO:0000313" key="2">
    <source>
        <dbReference type="EMBL" id="PHN02338.1"/>
    </source>
</evidence>
<gene>
    <name evidence="2" type="ORF">CRP01_32350</name>
</gene>
<comment type="caution">
    <text evidence="2">The sequence shown here is derived from an EMBL/GenBank/DDBJ whole genome shotgun (WGS) entry which is preliminary data.</text>
</comment>
<name>A0A2D0N1S8_FLAN2</name>
<protein>
    <recommendedName>
        <fullName evidence="1">Fibronectin type-III domain-containing protein</fullName>
    </recommendedName>
</protein>
<feature type="domain" description="Fibronectin type-III" evidence="1">
    <location>
        <begin position="462"/>
        <end position="553"/>
    </location>
</feature>
<dbReference type="InterPro" id="IPR006626">
    <property type="entry name" value="PbH1"/>
</dbReference>
<dbReference type="InterPro" id="IPR013783">
    <property type="entry name" value="Ig-like_fold"/>
</dbReference>
<dbReference type="SUPFAM" id="SSF51126">
    <property type="entry name" value="Pectin lyase-like"/>
    <property type="match status" value="1"/>
</dbReference>
<dbReference type="InterPro" id="IPR012334">
    <property type="entry name" value="Pectin_lyas_fold"/>
</dbReference>
<dbReference type="Pfam" id="PF13229">
    <property type="entry name" value="Beta_helix"/>
    <property type="match status" value="1"/>
</dbReference>
<dbReference type="EMBL" id="PDUD01000041">
    <property type="protein sequence ID" value="PHN02338.1"/>
    <property type="molecule type" value="Genomic_DNA"/>
</dbReference>
<dbReference type="OrthoDB" id="602160at2"/>
<keyword evidence="3" id="KW-1185">Reference proteome</keyword>
<organism evidence="2 3">
    <name type="scientific">Flavilitoribacter nigricans (strain ATCC 23147 / DSM 23189 / NBRC 102662 / NCIMB 1420 / SS-2)</name>
    <name type="common">Lewinella nigricans</name>
    <dbReference type="NCBI Taxonomy" id="1122177"/>
    <lineage>
        <taxon>Bacteria</taxon>
        <taxon>Pseudomonadati</taxon>
        <taxon>Bacteroidota</taxon>
        <taxon>Saprospiria</taxon>
        <taxon>Saprospirales</taxon>
        <taxon>Lewinellaceae</taxon>
        <taxon>Flavilitoribacter</taxon>
    </lineage>
</organism>
<dbReference type="SMART" id="SM00710">
    <property type="entry name" value="PbH1"/>
    <property type="match status" value="5"/>
</dbReference>
<evidence type="ECO:0000313" key="3">
    <source>
        <dbReference type="Proteomes" id="UP000223913"/>
    </source>
</evidence>
<dbReference type="AlphaFoldDB" id="A0A2D0N1S8"/>
<dbReference type="RefSeq" id="WP_099154223.1">
    <property type="nucleotide sequence ID" value="NZ_PDUD01000041.1"/>
</dbReference>
<dbReference type="PROSITE" id="PS50853">
    <property type="entry name" value="FN3"/>
    <property type="match status" value="1"/>
</dbReference>
<sequence>MKRVTQVYPQPALGHRPARQLLRTTWLFLLLIAGYREISAASSSPPTLFNDTLIVSPYQSCYEPLDNVHVEWTVPQGPYLLYLCNEETDNCLIAGAYGGSGVYQTGIPTTFRGISYFKLVDKEGRVIYSHIFWVSEDCTQAPNPLCSLVVTNTNDTGPGSLRAAIECSNTLPGPDLIRFDIPGNGPHVIFPASDLPLLTDRVVVDATTQPGYTPGSILIDGSAGGISGLQIRASGTEVYGLHIRNFPSSGFEMLDVSDCILGSTDKPNFSTGNFYGLFLGRGVDAYSNTISGNYFGVDPQEHAEPNRYGIIIFGSSDNEFRGNTIAHNSHGVFYNGGGNTGNVFSDNHFFCNAAAFTRTEEQTEPPVVTGISPETITGSSIPLARIEVFRQFASDCSQWCQGRDLLGATTADAKGNWSLSAPFPFSLQAGTVITTTATDDVQGTSPFSDCATVVTAPPGCATLHYPKNEQTGVPVNVTLSWTVAGEPASAFQLSLGSTPGGTDIIDKLELGNVYSLPLTGLPHNTRIYVTLLARNLQGTASACMEQYFTTVEDPAGGCPDLQLSDLTVERIDGQNILFSVLLRDIGTGAYPAPDNLLPFEVTYYTSDDADIEAGNHVDGPWPVLEGRLSVGTALVLQKIVTFGHPDDRYLTVRVDSADGVMECDDTNNVVQVFLPSLPGVDNGPTPLQELQMKVFPNPFTVAAEIRYELPKTTRVDIGIWDLYGRRVASPVREMRQEAGYYNLRLSSGDLPAGIYFAVIRAAGERQIVRMEIIK</sequence>
<dbReference type="Proteomes" id="UP000223913">
    <property type="component" value="Unassembled WGS sequence"/>
</dbReference>
<dbReference type="InterPro" id="IPR003961">
    <property type="entry name" value="FN3_dom"/>
</dbReference>